<reference evidence="3" key="1">
    <citation type="journal article" date="2015" name="Nat. Genet.">
        <title>The genome and transcriptome of the zoonotic hookworm Ancylostoma ceylanicum identify infection-specific gene families.</title>
        <authorList>
            <person name="Schwarz E.M."/>
            <person name="Hu Y."/>
            <person name="Antoshechkin I."/>
            <person name="Miller M.M."/>
            <person name="Sternberg P.W."/>
            <person name="Aroian R.V."/>
        </authorList>
    </citation>
    <scope>NUCLEOTIDE SEQUENCE</scope>
    <source>
        <strain evidence="3">HY135</strain>
    </source>
</reference>
<keyword evidence="1" id="KW-0812">Transmembrane</keyword>
<keyword evidence="1" id="KW-0472">Membrane</keyword>
<dbReference type="AlphaFoldDB" id="A0A016VLG1"/>
<comment type="caution">
    <text evidence="2">The sequence shown here is derived from an EMBL/GenBank/DDBJ whole genome shotgun (WGS) entry which is preliminary data.</text>
</comment>
<sequence>MALSLSVSCAVRNVEKINQRPSSSQLSTTFHLTTNLQCFLGCTACMLFVIMIATCTIGFWMLISATLKEHTQDLVVYMETTPEPNTTKVT</sequence>
<evidence type="ECO:0000313" key="2">
    <source>
        <dbReference type="EMBL" id="EYC27573.1"/>
    </source>
</evidence>
<name>A0A016VLG1_9BILA</name>
<evidence type="ECO:0000256" key="1">
    <source>
        <dbReference type="SAM" id="Phobius"/>
    </source>
</evidence>
<dbReference type="Proteomes" id="UP000024635">
    <property type="component" value="Unassembled WGS sequence"/>
</dbReference>
<gene>
    <name evidence="2" type="primary">Acey_s0009.g803</name>
    <name evidence="2" type="ORF">Y032_0009g803</name>
</gene>
<feature type="transmembrane region" description="Helical" evidence="1">
    <location>
        <begin position="38"/>
        <end position="63"/>
    </location>
</feature>
<proteinExistence type="predicted"/>
<keyword evidence="3" id="KW-1185">Reference proteome</keyword>
<protein>
    <submittedName>
        <fullName evidence="2">Uncharacterized protein</fullName>
    </submittedName>
</protein>
<evidence type="ECO:0000313" key="3">
    <source>
        <dbReference type="Proteomes" id="UP000024635"/>
    </source>
</evidence>
<accession>A0A016VLG1</accession>
<organism evidence="2 3">
    <name type="scientific">Ancylostoma ceylanicum</name>
    <dbReference type="NCBI Taxonomy" id="53326"/>
    <lineage>
        <taxon>Eukaryota</taxon>
        <taxon>Metazoa</taxon>
        <taxon>Ecdysozoa</taxon>
        <taxon>Nematoda</taxon>
        <taxon>Chromadorea</taxon>
        <taxon>Rhabditida</taxon>
        <taxon>Rhabditina</taxon>
        <taxon>Rhabditomorpha</taxon>
        <taxon>Strongyloidea</taxon>
        <taxon>Ancylostomatidae</taxon>
        <taxon>Ancylostomatinae</taxon>
        <taxon>Ancylostoma</taxon>
    </lineage>
</organism>
<keyword evidence="1" id="KW-1133">Transmembrane helix</keyword>
<dbReference type="EMBL" id="JARK01001345">
    <property type="protein sequence ID" value="EYC27573.1"/>
    <property type="molecule type" value="Genomic_DNA"/>
</dbReference>